<proteinExistence type="predicted"/>
<feature type="transmembrane region" description="Helical" evidence="1">
    <location>
        <begin position="272"/>
        <end position="291"/>
    </location>
</feature>
<feature type="transmembrane region" description="Helical" evidence="1">
    <location>
        <begin position="12"/>
        <end position="29"/>
    </location>
</feature>
<evidence type="ECO:0000313" key="3">
    <source>
        <dbReference type="EMBL" id="TDW99205.1"/>
    </source>
</evidence>
<dbReference type="Pfam" id="PF07786">
    <property type="entry name" value="HGSNAT_cat"/>
    <property type="match status" value="1"/>
</dbReference>
<dbReference type="GO" id="GO:0016746">
    <property type="term" value="F:acyltransferase activity"/>
    <property type="evidence" value="ECO:0007669"/>
    <property type="project" value="UniProtKB-KW"/>
</dbReference>
<evidence type="ECO:0000256" key="1">
    <source>
        <dbReference type="SAM" id="Phobius"/>
    </source>
</evidence>
<sequence>MTLTKQRFLPLDVLRGMTICFMIIVNTPGGPSYWPLDHAAWNGFTPTDLVFPTFLFVVGNAMSFTMRRYEEQGNGAVLSKIFKRTLLIFLCGFLLYWFPFVQHTDAGWAFKPLSHTRILGVLQRIALCYCIASLMIHFLPKGAVLTLSVIFLLGYWFLAWYFGDPGGVSPDSVTGPFTLHGNADLKLDRLIMGDNHLYRGEGFPFDPEGILSTIPAIVNVVAGYYAGLFVQKHSTEAKSLWKMAGVGALLIILAWVWNPVFPVNKKIWTSSFVLNTVGIDLILLSFLIFIIDFQKLKGWTGFFTTVGKNPLAIYLLSELLIVVLDLIKVGPDTSLTEWIITHTTGHISPEKLGSLCFAIAYMLVCWSVGKWMEVKKIYIRL</sequence>
<name>A0A4R8DNC4_9BACT</name>
<feature type="transmembrane region" description="Helical" evidence="1">
    <location>
        <begin position="351"/>
        <end position="372"/>
    </location>
</feature>
<dbReference type="Proteomes" id="UP000294498">
    <property type="component" value="Unassembled WGS sequence"/>
</dbReference>
<organism evidence="3 4">
    <name type="scientific">Dinghuibacter silviterrae</name>
    <dbReference type="NCBI Taxonomy" id="1539049"/>
    <lineage>
        <taxon>Bacteria</taxon>
        <taxon>Pseudomonadati</taxon>
        <taxon>Bacteroidota</taxon>
        <taxon>Chitinophagia</taxon>
        <taxon>Chitinophagales</taxon>
        <taxon>Chitinophagaceae</taxon>
        <taxon>Dinghuibacter</taxon>
    </lineage>
</organism>
<keyword evidence="4" id="KW-1185">Reference proteome</keyword>
<keyword evidence="3" id="KW-0808">Transferase</keyword>
<feature type="transmembrane region" description="Helical" evidence="1">
    <location>
        <begin position="311"/>
        <end position="331"/>
    </location>
</feature>
<dbReference type="PANTHER" id="PTHR31061:SF24">
    <property type="entry name" value="LD22376P"/>
    <property type="match status" value="1"/>
</dbReference>
<feature type="transmembrane region" description="Helical" evidence="1">
    <location>
        <begin position="118"/>
        <end position="136"/>
    </location>
</feature>
<dbReference type="PANTHER" id="PTHR31061">
    <property type="entry name" value="LD22376P"/>
    <property type="match status" value="1"/>
</dbReference>
<keyword evidence="1" id="KW-0472">Membrane</keyword>
<comment type="caution">
    <text evidence="3">The sequence shown here is derived from an EMBL/GenBank/DDBJ whole genome shotgun (WGS) entry which is preliminary data.</text>
</comment>
<feature type="transmembrane region" description="Helical" evidence="1">
    <location>
        <begin position="143"/>
        <end position="162"/>
    </location>
</feature>
<feature type="transmembrane region" description="Helical" evidence="1">
    <location>
        <begin position="240"/>
        <end position="260"/>
    </location>
</feature>
<evidence type="ECO:0000259" key="2">
    <source>
        <dbReference type="Pfam" id="PF07786"/>
    </source>
</evidence>
<reference evidence="3 4" key="1">
    <citation type="submission" date="2019-03" db="EMBL/GenBank/DDBJ databases">
        <title>Genomic Encyclopedia of Type Strains, Phase IV (KMG-IV): sequencing the most valuable type-strain genomes for metagenomic binning, comparative biology and taxonomic classification.</title>
        <authorList>
            <person name="Goeker M."/>
        </authorList>
    </citation>
    <scope>NUCLEOTIDE SEQUENCE [LARGE SCALE GENOMIC DNA]</scope>
    <source>
        <strain evidence="3 4">DSM 100059</strain>
    </source>
</reference>
<feature type="domain" description="Heparan-alpha-glucosaminide N-acetyltransferase catalytic" evidence="2">
    <location>
        <begin position="7"/>
        <end position="159"/>
    </location>
</feature>
<dbReference type="EMBL" id="SODV01000001">
    <property type="protein sequence ID" value="TDW99205.1"/>
    <property type="molecule type" value="Genomic_DNA"/>
</dbReference>
<keyword evidence="1" id="KW-0812">Transmembrane</keyword>
<feature type="transmembrane region" description="Helical" evidence="1">
    <location>
        <begin position="49"/>
        <end position="69"/>
    </location>
</feature>
<dbReference type="AlphaFoldDB" id="A0A4R8DNC4"/>
<dbReference type="RefSeq" id="WP_133989727.1">
    <property type="nucleotide sequence ID" value="NZ_SODV01000001.1"/>
</dbReference>
<feature type="transmembrane region" description="Helical" evidence="1">
    <location>
        <begin position="209"/>
        <end position="228"/>
    </location>
</feature>
<evidence type="ECO:0000313" key="4">
    <source>
        <dbReference type="Proteomes" id="UP000294498"/>
    </source>
</evidence>
<accession>A0A4R8DNC4</accession>
<feature type="transmembrane region" description="Helical" evidence="1">
    <location>
        <begin position="81"/>
        <end position="98"/>
    </location>
</feature>
<dbReference type="InterPro" id="IPR012429">
    <property type="entry name" value="HGSNAT_cat"/>
</dbReference>
<gene>
    <name evidence="3" type="ORF">EDB95_0214</name>
</gene>
<protein>
    <submittedName>
        <fullName evidence="3">Putative acyltransferase</fullName>
    </submittedName>
</protein>
<keyword evidence="1" id="KW-1133">Transmembrane helix</keyword>
<keyword evidence="3" id="KW-0012">Acyltransferase</keyword>
<dbReference type="OrthoDB" id="9788724at2"/>